<dbReference type="InterPro" id="IPR001667">
    <property type="entry name" value="DDH_dom"/>
</dbReference>
<dbReference type="Pfam" id="PF01368">
    <property type="entry name" value="DHH"/>
    <property type="match status" value="1"/>
</dbReference>
<evidence type="ECO:0000313" key="3">
    <source>
        <dbReference type="Proteomes" id="UP000001400"/>
    </source>
</evidence>
<dbReference type="PANTHER" id="PTHR47618">
    <property type="entry name" value="BIFUNCTIONAL OLIGORIBONUCLEASE AND PAP PHOSPHATASE NRNA"/>
    <property type="match status" value="1"/>
</dbReference>
<dbReference type="Gene3D" id="3.90.1640.10">
    <property type="entry name" value="inorganic pyrophosphatase (n-terminal core)"/>
    <property type="match status" value="1"/>
</dbReference>
<dbReference type="SUPFAM" id="SSF64182">
    <property type="entry name" value="DHH phosphoesterases"/>
    <property type="match status" value="1"/>
</dbReference>
<reference evidence="2" key="1">
    <citation type="submission" date="2010-02" db="EMBL/GenBank/DDBJ databases">
        <title>Complete sequence of Aciduliprofundum boonei T469.</title>
        <authorList>
            <consortium name="US DOE Joint Genome Institute"/>
            <person name="Lucas S."/>
            <person name="Copeland A."/>
            <person name="Lapidus A."/>
            <person name="Cheng J.-F."/>
            <person name="Bruce D."/>
            <person name="Goodwin L."/>
            <person name="Pitluck S."/>
            <person name="Saunders E."/>
            <person name="Detter J.C."/>
            <person name="Han C."/>
            <person name="Tapia R."/>
            <person name="Land M."/>
            <person name="Hauser L."/>
            <person name="Kyrpides N."/>
            <person name="Mikhailova N."/>
            <person name="Flores G."/>
            <person name="Reysenbach A.-L."/>
            <person name="Woyke T."/>
        </authorList>
    </citation>
    <scope>NUCLEOTIDE SEQUENCE</scope>
    <source>
        <strain evidence="2">T469</strain>
    </source>
</reference>
<dbReference type="GeneID" id="8828082"/>
<sequence length="281" mass="31927">MHKNADIDAFSSAYYLSEILGDAVIVSDGLDRYVKNLVREKNLEVRDNIDFDYDEVITVDTASREQLGKFSNLKIDVVYDHHESNNIEADKRYVDPSYPSCAEMVYDIHKKKPSRFAALLLLAGMISDTLWFKHANRRTLQIFYEIMNAYDIEFQEIRTIVDMPITFSEKISVLKGFQRAIYRSYGNKIVVATRVSANESIVATELISFADIVFVGSARKDEVRVIGRSREANLLDIFKELSEDFSCKYGGHKKAAGMSCIGDLEAILNAALIVSSKYLER</sequence>
<dbReference type="KEGG" id="abi:Aboo_1122"/>
<name>B5IFK4_ACIB4</name>
<dbReference type="eggNOG" id="arCOG01565">
    <property type="taxonomic scope" value="Archaea"/>
</dbReference>
<protein>
    <submittedName>
        <fullName evidence="2">Phosphoesterase RecJ domain protein</fullName>
    </submittedName>
</protein>
<organism evidence="2 3">
    <name type="scientific">Aciduliprofundum boonei (strain DSM 19572 / T469)</name>
    <dbReference type="NCBI Taxonomy" id="439481"/>
    <lineage>
        <taxon>Archaea</taxon>
        <taxon>Methanobacteriati</taxon>
        <taxon>Thermoplasmatota</taxon>
        <taxon>DHVE2 group</taxon>
        <taxon>Candidatus Aciduliprofundum</taxon>
    </lineage>
</organism>
<dbReference type="HOGENOM" id="CLU_070736_0_0_2"/>
<dbReference type="Proteomes" id="UP000001400">
    <property type="component" value="Chromosome"/>
</dbReference>
<dbReference type="EMBL" id="CP001941">
    <property type="protein sequence ID" value="ADD08931.1"/>
    <property type="molecule type" value="Genomic_DNA"/>
</dbReference>
<dbReference type="OrthoDB" id="350705at2157"/>
<dbReference type="InterPro" id="IPR038763">
    <property type="entry name" value="DHH_sf"/>
</dbReference>
<proteinExistence type="predicted"/>
<keyword evidence="3" id="KW-1185">Reference proteome</keyword>
<accession>B5IFK4</accession>
<dbReference type="InterPro" id="IPR051319">
    <property type="entry name" value="Oligoribo/pAp-PDE_c-di-AMP_PDE"/>
</dbReference>
<evidence type="ECO:0000259" key="1">
    <source>
        <dbReference type="Pfam" id="PF01368"/>
    </source>
</evidence>
<dbReference type="STRING" id="439481.Aboo_1122"/>
<feature type="domain" description="DDH" evidence="1">
    <location>
        <begin position="2"/>
        <end position="124"/>
    </location>
</feature>
<dbReference type="AlphaFoldDB" id="B5IFK4"/>
<gene>
    <name evidence="2" type="ordered locus">Aboo_1122</name>
</gene>
<dbReference type="PANTHER" id="PTHR47618:SF1">
    <property type="entry name" value="BIFUNCTIONAL OLIGORIBONUCLEASE AND PAP PHOSPHATASE NRNA"/>
    <property type="match status" value="1"/>
</dbReference>
<dbReference type="RefSeq" id="WP_008085651.1">
    <property type="nucleotide sequence ID" value="NC_013926.1"/>
</dbReference>
<evidence type="ECO:0000313" key="2">
    <source>
        <dbReference type="EMBL" id="ADD08931.1"/>
    </source>
</evidence>